<evidence type="ECO:0000256" key="3">
    <source>
        <dbReference type="ARBA" id="ARBA00023295"/>
    </source>
</evidence>
<dbReference type="SUPFAM" id="SSF81296">
    <property type="entry name" value="E set domains"/>
    <property type="match status" value="1"/>
</dbReference>
<dbReference type="CDD" id="cd11326">
    <property type="entry name" value="AmyAc_Glg_debranch"/>
    <property type="match status" value="1"/>
</dbReference>
<dbReference type="InterPro" id="IPR013780">
    <property type="entry name" value="Glyco_hydro_b"/>
</dbReference>
<dbReference type="InterPro" id="IPR044505">
    <property type="entry name" value="GlgX_Isoamylase_N_E_set"/>
</dbReference>
<dbReference type="GO" id="GO:0005980">
    <property type="term" value="P:glycogen catabolic process"/>
    <property type="evidence" value="ECO:0007669"/>
    <property type="project" value="InterPro"/>
</dbReference>
<dbReference type="Pfam" id="PF02922">
    <property type="entry name" value="CBM_48"/>
    <property type="match status" value="1"/>
</dbReference>
<dbReference type="InterPro" id="IPR017853">
    <property type="entry name" value="GH"/>
</dbReference>
<evidence type="ECO:0000256" key="2">
    <source>
        <dbReference type="ARBA" id="ARBA00022801"/>
    </source>
</evidence>
<dbReference type="RefSeq" id="WP_203529832.1">
    <property type="nucleotide sequence ID" value="NZ_CP083373.1"/>
</dbReference>
<name>A0AAW4FWN7_9HYPH</name>
<keyword evidence="7" id="KW-1185">Reference proteome</keyword>
<dbReference type="InterPro" id="IPR011837">
    <property type="entry name" value="Glycogen_debranch_GlgX"/>
</dbReference>
<evidence type="ECO:0000256" key="1">
    <source>
        <dbReference type="ARBA" id="ARBA00008061"/>
    </source>
</evidence>
<dbReference type="GO" id="GO:0004135">
    <property type="term" value="F:amylo-alpha-1,6-glucosidase activity"/>
    <property type="evidence" value="ECO:0007669"/>
    <property type="project" value="InterPro"/>
</dbReference>
<keyword evidence="3" id="KW-0326">Glycosidase</keyword>
<dbReference type="SUPFAM" id="SSF51011">
    <property type="entry name" value="Glycosyl hydrolase domain"/>
    <property type="match status" value="1"/>
</dbReference>
<feature type="compositionally biased region" description="Polar residues" evidence="4">
    <location>
        <begin position="476"/>
        <end position="488"/>
    </location>
</feature>
<organism evidence="6 7">
    <name type="scientific">Ensifer canadensis</name>
    <dbReference type="NCBI Taxonomy" id="555315"/>
    <lineage>
        <taxon>Bacteria</taxon>
        <taxon>Pseudomonadati</taxon>
        <taxon>Pseudomonadota</taxon>
        <taxon>Alphaproteobacteria</taxon>
        <taxon>Hyphomicrobiales</taxon>
        <taxon>Rhizobiaceae</taxon>
        <taxon>Sinorhizobium/Ensifer group</taxon>
        <taxon>Ensifer</taxon>
    </lineage>
</organism>
<dbReference type="PANTHER" id="PTHR43002">
    <property type="entry name" value="GLYCOGEN DEBRANCHING ENZYME"/>
    <property type="match status" value="1"/>
</dbReference>
<dbReference type="InterPro" id="IPR013783">
    <property type="entry name" value="Ig-like_fold"/>
</dbReference>
<evidence type="ECO:0000313" key="7">
    <source>
        <dbReference type="Proteomes" id="UP000744980"/>
    </source>
</evidence>
<dbReference type="Proteomes" id="UP000744980">
    <property type="component" value="Unassembled WGS sequence"/>
</dbReference>
<dbReference type="Gene3D" id="3.20.20.80">
    <property type="entry name" value="Glycosidases"/>
    <property type="match status" value="1"/>
</dbReference>
<dbReference type="Gene3D" id="2.60.40.1180">
    <property type="entry name" value="Golgi alpha-mannosidase II"/>
    <property type="match status" value="1"/>
</dbReference>
<dbReference type="InterPro" id="IPR006047">
    <property type="entry name" value="GH13_cat_dom"/>
</dbReference>
<gene>
    <name evidence="6" type="primary">glgX</name>
    <name evidence="6" type="ORF">GFB56_32975</name>
</gene>
<accession>A0AAW4FWN7</accession>
<keyword evidence="2" id="KW-0378">Hydrolase</keyword>
<dbReference type="Gene3D" id="2.60.40.10">
    <property type="entry name" value="Immunoglobulins"/>
    <property type="match status" value="1"/>
</dbReference>
<dbReference type="InterPro" id="IPR004193">
    <property type="entry name" value="Glyco_hydro_13_N"/>
</dbReference>
<comment type="caution">
    <text evidence="6">The sequence shown here is derived from an EMBL/GenBank/DDBJ whole genome shotgun (WGS) entry which is preliminary data.</text>
</comment>
<protein>
    <submittedName>
        <fullName evidence="6">Glycogen debranching protein GlgX</fullName>
    </submittedName>
</protein>
<dbReference type="SMART" id="SM00642">
    <property type="entry name" value="Aamy"/>
    <property type="match status" value="1"/>
</dbReference>
<sequence length="694" mass="77568">MDLTFSKLDFLKPELGAEYTGRGTHFALFSAHAEKVELCLFSSDGKEEFTRMPLPDREGDIWSGYVEGIGPGTIYGYRVHGPYDPRRGHRFNANKLLLDPYAKQIFGDIRWDDALYGYTIGHKDLDLSFDERDSAPYMAKAIVQDPEFDWSGEEAIRRPWNDTIIYEAHVRGLTMTHPGVPDDVRGTFEAIAHPAILEHLEKLGVSAIELLPVQHFVDDRHLLEKRLSNYWGYQPLGYFAPEPRYQSNGSIREFKAMVRAFHSAGIEVIMDVVFNHTGEGSERGPTLSFRGIDNLSYYLQSPEKMRHTYDTTGTGNALNVAHPMVLRMVLDSLRYWVTAMHVDGFRFDLASTLGREGYEFDQEGGFFDAIRQDPVLAGVKLIAEPWDIGEGGYQLGGFPHPFREWNDRFRDDVRRFWKQDNGMLPALSERLVGSPRQFDHSGRAATSSVNFITAHDGFTLCDVVSYREKHNDANGEGNQDGHSNNHSDNLGVEGETEDGNILAARNRRRRAMMATLLFSQGVPMVLGGDELSNTQGGNNNSYCQDNEIGWIDWSSMKPEFFEFCCAAINLRKSYPLLRHDRFPTGDLTDEHGTAVTWLRADGQNMNDSDWQDGERKTLGVLLTGTGTLAGTQILLVLNAGEPCDFALPKPAHSAWKCIFDSAGEGAVSPAPNAVETVAGQTAVVFLSEKIAADA</sequence>
<evidence type="ECO:0000259" key="5">
    <source>
        <dbReference type="SMART" id="SM00642"/>
    </source>
</evidence>
<dbReference type="CDD" id="cd02856">
    <property type="entry name" value="E_set_GDE_Isoamylase_N"/>
    <property type="match status" value="1"/>
</dbReference>
<dbReference type="EMBL" id="WXFA01000048">
    <property type="protein sequence ID" value="MBM3095537.1"/>
    <property type="molecule type" value="Genomic_DNA"/>
</dbReference>
<reference evidence="6 7" key="1">
    <citation type="submission" date="2020-01" db="EMBL/GenBank/DDBJ databases">
        <title>Draft genome assembly of Ensifer adhaerens T173.</title>
        <authorList>
            <person name="Craig J.E."/>
            <person name="Stinchcombe J.R."/>
        </authorList>
    </citation>
    <scope>NUCLEOTIDE SEQUENCE [LARGE SCALE GENOMIC DNA]</scope>
    <source>
        <strain evidence="6 7">T173</strain>
    </source>
</reference>
<dbReference type="NCBIfam" id="TIGR02100">
    <property type="entry name" value="glgX_debranch"/>
    <property type="match status" value="1"/>
</dbReference>
<dbReference type="AlphaFoldDB" id="A0AAW4FWN7"/>
<dbReference type="SUPFAM" id="SSF51445">
    <property type="entry name" value="(Trans)glycosidases"/>
    <property type="match status" value="1"/>
</dbReference>
<proteinExistence type="inferred from homology"/>
<feature type="region of interest" description="Disordered" evidence="4">
    <location>
        <begin position="471"/>
        <end position="498"/>
    </location>
</feature>
<evidence type="ECO:0000256" key="4">
    <source>
        <dbReference type="SAM" id="MobiDB-lite"/>
    </source>
</evidence>
<dbReference type="Pfam" id="PF00128">
    <property type="entry name" value="Alpha-amylase"/>
    <property type="match status" value="1"/>
</dbReference>
<dbReference type="InterPro" id="IPR014756">
    <property type="entry name" value="Ig_E-set"/>
</dbReference>
<evidence type="ECO:0000313" key="6">
    <source>
        <dbReference type="EMBL" id="MBM3095537.1"/>
    </source>
</evidence>
<feature type="domain" description="Glycosyl hydrolase family 13 catalytic" evidence="5">
    <location>
        <begin position="163"/>
        <end position="571"/>
    </location>
</feature>
<comment type="similarity">
    <text evidence="1">Belongs to the glycosyl hydrolase 13 family.</text>
</comment>